<dbReference type="RefSeq" id="WP_111280744.1">
    <property type="nucleotide sequence ID" value="NZ_QLIN01000002.1"/>
</dbReference>
<evidence type="ECO:0000256" key="1">
    <source>
        <dbReference type="SAM" id="Phobius"/>
    </source>
</evidence>
<dbReference type="Proteomes" id="UP000249493">
    <property type="component" value="Unassembled WGS sequence"/>
</dbReference>
<evidence type="ECO:0000313" key="3">
    <source>
        <dbReference type="Proteomes" id="UP000249493"/>
    </source>
</evidence>
<organism evidence="2 3">
    <name type="scientific">Pseudomonas fluorescens</name>
    <dbReference type="NCBI Taxonomy" id="294"/>
    <lineage>
        <taxon>Bacteria</taxon>
        <taxon>Pseudomonadati</taxon>
        <taxon>Pseudomonadota</taxon>
        <taxon>Gammaproteobacteria</taxon>
        <taxon>Pseudomonadales</taxon>
        <taxon>Pseudomonadaceae</taxon>
        <taxon>Pseudomonas</taxon>
    </lineage>
</organism>
<evidence type="ECO:0008006" key="4">
    <source>
        <dbReference type="Google" id="ProtNLM"/>
    </source>
</evidence>
<feature type="transmembrane region" description="Helical" evidence="1">
    <location>
        <begin position="7"/>
        <end position="30"/>
    </location>
</feature>
<reference evidence="2 3" key="1">
    <citation type="submission" date="2018-06" db="EMBL/GenBank/DDBJ databases">
        <authorList>
            <person name="Zhirakovskaya E."/>
        </authorList>
    </citation>
    <scope>NUCLEOTIDE SEQUENCE [LARGE SCALE GENOMIC DNA]</scope>
    <source>
        <strain evidence="2 3">LY3</strain>
    </source>
</reference>
<dbReference type="EMBL" id="QLIN01000002">
    <property type="protein sequence ID" value="RAI71175.1"/>
    <property type="molecule type" value="Genomic_DNA"/>
</dbReference>
<name>A0A327N8K8_PSEFL</name>
<protein>
    <recommendedName>
        <fullName evidence="4">Lipoprotein</fullName>
    </recommendedName>
</protein>
<gene>
    <name evidence="2" type="ORF">DOZ80_04820</name>
</gene>
<proteinExistence type="predicted"/>
<dbReference type="AlphaFoldDB" id="A0A327N8K8"/>
<keyword evidence="1" id="KW-0472">Membrane</keyword>
<keyword evidence="1" id="KW-1133">Transmembrane helix</keyword>
<dbReference type="PROSITE" id="PS51257">
    <property type="entry name" value="PROKAR_LIPOPROTEIN"/>
    <property type="match status" value="1"/>
</dbReference>
<feature type="transmembrane region" description="Helical" evidence="1">
    <location>
        <begin position="36"/>
        <end position="53"/>
    </location>
</feature>
<accession>A0A327N8K8</accession>
<comment type="caution">
    <text evidence="2">The sequence shown here is derived from an EMBL/GenBank/DDBJ whole genome shotgun (WGS) entry which is preliminary data.</text>
</comment>
<keyword evidence="1" id="KW-0812">Transmembrane</keyword>
<sequence>MKQLPQIFAAMFMFAGILAGCITAILLLILMVRFPLLLIAVVLTCWICSRLWSSTKDTKHT</sequence>
<evidence type="ECO:0000313" key="2">
    <source>
        <dbReference type="EMBL" id="RAI71175.1"/>
    </source>
</evidence>